<evidence type="ECO:0000313" key="5">
    <source>
        <dbReference type="Proteomes" id="UP000663829"/>
    </source>
</evidence>
<proteinExistence type="predicted"/>
<dbReference type="EMBL" id="CAJNOQ010024870">
    <property type="protein sequence ID" value="CAF1531821.1"/>
    <property type="molecule type" value="Genomic_DNA"/>
</dbReference>
<evidence type="ECO:0000313" key="3">
    <source>
        <dbReference type="EMBL" id="CAF4252805.1"/>
    </source>
</evidence>
<dbReference type="EMBL" id="CAJOBC010090462">
    <property type="protein sequence ID" value="CAF4391235.1"/>
    <property type="molecule type" value="Genomic_DNA"/>
</dbReference>
<dbReference type="Proteomes" id="UP000677228">
    <property type="component" value="Unassembled WGS sequence"/>
</dbReference>
<dbReference type="EMBL" id="CAJOBA010052230">
    <property type="protein sequence ID" value="CAF4252805.1"/>
    <property type="molecule type" value="Genomic_DNA"/>
</dbReference>
<name>A0A815VEB4_9BILA</name>
<dbReference type="Proteomes" id="UP000682733">
    <property type="component" value="Unassembled WGS sequence"/>
</dbReference>
<gene>
    <name evidence="2" type="ORF">GPM918_LOCUS38097</name>
    <name evidence="1" type="ORF">OVA965_LOCUS35167</name>
    <name evidence="4" type="ORF">SRO942_LOCUS38898</name>
    <name evidence="3" type="ORF">TMI583_LOCUS36127</name>
</gene>
<feature type="non-terminal residue" evidence="2">
    <location>
        <position position="156"/>
    </location>
</feature>
<accession>A0A815VEB4</accession>
<keyword evidence="5" id="KW-1185">Reference proteome</keyword>
<dbReference type="Proteomes" id="UP000663829">
    <property type="component" value="Unassembled WGS sequence"/>
</dbReference>
<dbReference type="AlphaFoldDB" id="A0A815VEB4"/>
<organism evidence="2 5">
    <name type="scientific">Didymodactylos carnosus</name>
    <dbReference type="NCBI Taxonomy" id="1234261"/>
    <lineage>
        <taxon>Eukaryota</taxon>
        <taxon>Metazoa</taxon>
        <taxon>Spiralia</taxon>
        <taxon>Gnathifera</taxon>
        <taxon>Rotifera</taxon>
        <taxon>Eurotatoria</taxon>
        <taxon>Bdelloidea</taxon>
        <taxon>Philodinida</taxon>
        <taxon>Philodinidae</taxon>
        <taxon>Didymodactylos</taxon>
    </lineage>
</organism>
<comment type="caution">
    <text evidence="2">The sequence shown here is derived from an EMBL/GenBank/DDBJ whole genome shotgun (WGS) entry which is preliminary data.</text>
</comment>
<dbReference type="Proteomes" id="UP000681722">
    <property type="component" value="Unassembled WGS sequence"/>
</dbReference>
<dbReference type="EMBL" id="CAJNOK010030367">
    <property type="protein sequence ID" value="CAF1459152.1"/>
    <property type="molecule type" value="Genomic_DNA"/>
</dbReference>
<protein>
    <submittedName>
        <fullName evidence="2">Uncharacterized protein</fullName>
    </submittedName>
</protein>
<evidence type="ECO:0000313" key="4">
    <source>
        <dbReference type="EMBL" id="CAF4391235.1"/>
    </source>
</evidence>
<sequence>LSLLNEKYNSNIFTLIPKTTSTPRWSATFESLKAVYKSYVEILLALNDIVDDEKMPINNGIDSDLEFSKNRHARKPLQRIADNSQTALQFTRQSFCIKTYREVLDNLILEYSEVIRNIEDVKSTPKHLPSRSLSFDINDVEIVPNIKHHELPLAEI</sequence>
<evidence type="ECO:0000313" key="2">
    <source>
        <dbReference type="EMBL" id="CAF1531821.1"/>
    </source>
</evidence>
<evidence type="ECO:0000313" key="1">
    <source>
        <dbReference type="EMBL" id="CAF1459152.1"/>
    </source>
</evidence>
<reference evidence="2" key="1">
    <citation type="submission" date="2021-02" db="EMBL/GenBank/DDBJ databases">
        <authorList>
            <person name="Nowell W R."/>
        </authorList>
    </citation>
    <scope>NUCLEOTIDE SEQUENCE</scope>
</reference>